<gene>
    <name evidence="5" type="primary">LOC108562447</name>
</gene>
<evidence type="ECO:0000313" key="4">
    <source>
        <dbReference type="Proteomes" id="UP000695000"/>
    </source>
</evidence>
<dbReference type="PANTHER" id="PTHR23248:SF4">
    <property type="entry name" value="PHOSPHOLIPID SCRAMBLASE"/>
    <property type="match status" value="1"/>
</dbReference>
<dbReference type="PANTHER" id="PTHR23248">
    <property type="entry name" value="PHOSPHOLIPID SCRAMBLASE-RELATED"/>
    <property type="match status" value="1"/>
</dbReference>
<dbReference type="InterPro" id="IPR005552">
    <property type="entry name" value="Scramblase"/>
</dbReference>
<comment type="similarity">
    <text evidence="1 2">Belongs to the phospholipid scramblase family.</text>
</comment>
<sequence length="292" mass="33885">MFNVPENVQNGSDTMEHHSTELDLPSFRDSEYVESPSITVQPYSNDDDNTNRRNIPISTLDWHSTNETQFIPGNGFDFLRGADQVYIQQTVELSDLLSNVESENRYTVKIPRGETLFYATEESTGGQRLCCGSNRAFRMKLYDQTQQEALRLERRMACGMCSIWCYLHYMQVLKPNGEQIGWIQQQFSLTVPRFHIFNKHKTLIYRVEGPMSLGCFSMGKEAYFKIYSPDGMTQLGSINHHWDQVQSAYNLCLQFPNRREDSRHKALLLGIAFLLEYMYFMNAKKSGFCNFC</sequence>
<feature type="compositionally biased region" description="Polar residues" evidence="3">
    <location>
        <begin position="1"/>
        <end position="13"/>
    </location>
</feature>
<comment type="function">
    <text evidence="2">May mediate accelerated ATP-independent bidirectional transbilayer migration of phospholipids upon binding calcium ions that results in a loss of phospholipid asymmetry in the plasma membrane.</text>
</comment>
<name>A0ABM1MNW9_NICVS</name>
<organism evidence="4 5">
    <name type="scientific">Nicrophorus vespilloides</name>
    <name type="common">Boreal carrion beetle</name>
    <dbReference type="NCBI Taxonomy" id="110193"/>
    <lineage>
        <taxon>Eukaryota</taxon>
        <taxon>Metazoa</taxon>
        <taxon>Ecdysozoa</taxon>
        <taxon>Arthropoda</taxon>
        <taxon>Hexapoda</taxon>
        <taxon>Insecta</taxon>
        <taxon>Pterygota</taxon>
        <taxon>Neoptera</taxon>
        <taxon>Endopterygota</taxon>
        <taxon>Coleoptera</taxon>
        <taxon>Polyphaga</taxon>
        <taxon>Staphyliniformia</taxon>
        <taxon>Silphidae</taxon>
        <taxon>Nicrophorinae</taxon>
        <taxon>Nicrophorus</taxon>
    </lineage>
</organism>
<keyword evidence="2" id="KW-0106">Calcium</keyword>
<keyword evidence="2" id="KW-0564">Palmitate</keyword>
<reference evidence="5" key="1">
    <citation type="submission" date="2025-08" db="UniProtKB">
        <authorList>
            <consortium name="RefSeq"/>
        </authorList>
    </citation>
    <scope>IDENTIFICATION</scope>
    <source>
        <tissue evidence="5">Whole Larva</tissue>
    </source>
</reference>
<dbReference type="GeneID" id="108562447"/>
<accession>A0ABM1MNW9</accession>
<dbReference type="RefSeq" id="XP_017776269.1">
    <property type="nucleotide sequence ID" value="XM_017920780.1"/>
</dbReference>
<proteinExistence type="inferred from homology"/>
<feature type="region of interest" description="Disordered" evidence="3">
    <location>
        <begin position="1"/>
        <end position="21"/>
    </location>
</feature>
<evidence type="ECO:0000256" key="2">
    <source>
        <dbReference type="RuleBase" id="RU363116"/>
    </source>
</evidence>
<protein>
    <recommendedName>
        <fullName evidence="2">Phospholipid scramblase</fullName>
    </recommendedName>
</protein>
<comment type="cofactor">
    <cofactor evidence="2">
        <name>Ca(2+)</name>
        <dbReference type="ChEBI" id="CHEBI:29108"/>
    </cofactor>
</comment>
<dbReference type="Pfam" id="PF03803">
    <property type="entry name" value="Scramblase"/>
    <property type="match status" value="1"/>
</dbReference>
<keyword evidence="2" id="KW-0449">Lipoprotein</keyword>
<keyword evidence="4" id="KW-1185">Reference proteome</keyword>
<dbReference type="Proteomes" id="UP000695000">
    <property type="component" value="Unplaced"/>
</dbReference>
<evidence type="ECO:0000256" key="3">
    <source>
        <dbReference type="SAM" id="MobiDB-lite"/>
    </source>
</evidence>
<evidence type="ECO:0000313" key="5">
    <source>
        <dbReference type="RefSeq" id="XP_017776269.1"/>
    </source>
</evidence>
<evidence type="ECO:0000256" key="1">
    <source>
        <dbReference type="ARBA" id="ARBA00005350"/>
    </source>
</evidence>